<evidence type="ECO:0000313" key="2">
    <source>
        <dbReference type="Proteomes" id="UP000245626"/>
    </source>
</evidence>
<sequence>MATSSFLPNRFEKLHRLILEASQNPARYSRSNDWYIAVDRNRSELVDLGKVKGPNEAERKEIQAGSITIDGVSQPLNPDFAQQTLLLSRELAVSEKYAASLLQAGIAGRARWGRTASEVACILFYRERLALLACLKELIRGALTLPFEANVEAQRLGSKMEQLVEALLVMEVASGARKVSLPERVLLEIDAVKESASKAQSSLRSAGNGGQAQGGFPGIGGSAQSAAGPNANKLSDEIQLERLAWMQQERRELGHILYLLSVSSMLSPASITIVIRTLSAIKSEQMDEMTIYVLTALLASIDTSAGVQAALAERASRGSNKFSVDVLMDDQSFITTLHSEITKKAWALPELNSVVSLQWSVFLVEALQRNPGFRVQMSLGEEQIQDLVLGSIAGSSSKGQTLPVSASSPKGDAFVFLILRVLSFRQKTLDALDGEDDDVGESEPVVGSGTTSDDEVDAEFREYVLQQVQSLVQSVTTVMLPLIRKLQRAEEDAAFAISRGVAGRPGAAPQERRYDIEALFDLVALLCRGRPEAGLPFWIGPDKRTTRFLAWAIDVREPGHQRALLDMLAALASGTQSASRAYSLLDLESSSASSDGRLISWTRLFEWVNYYIETFRNSQANGGRGSVGMPPDEVVLLRGFFRLLRNVVYYSSTARDSLHQNSSYSALDRLFGLYTCPIPVELKAAILDTLAAFARHSTASSKGPSITSELWSRLEASKVIDGVDAQGSKPVIGAFGRPSGESGGVLYELENVEAPNRYYPGSTSFVNFVKALIRVPPQPRDTAGLLVTQPLSGAAASDPFGSMVALRGQSQLQSPQFRSAEPYLSFVIDHVFLKASGREYSNPAERWRVAASCLDFLERCLYSYDISSLLSVDESGNEAVSDPAVLTKLVSHPGFSVMKRLLTGTKLVREILAVLNPGGGGAGFEAVNSRRAKTIFFASSVRHSLRIIQRVLRIQNVFLQVLIPTLVEAPTMGTILPFDASSKVGNPGSYNSLDTFLLHAHESVVQIALYINCDRDDIALLSVRLLSLIAKSSAFSAVDRFGEMGYRRKMNRLVGVLEMSDEAERVKAGYVARLETEPSPDSDPTESAIQAVLALAGEDDEAEGQNSSEIDGLVAPASDAVEAIRIAILNLLLSSTTLDQAAPNLAHLLLGFDLRAVRPEEQVIPDPDSAETSPSALHAILALLRPEEGINPGTYLSLAERSPGLAEKCYALILKLCTHPFTSAATLRYLRTREDFLVVQLRKLPIIPAERAAATSSSASLGLVRFPDGQTLPTTVDALVASLRLRAHLLDLVALELHTLISAGIQTRAARLVAALFGSSSSVGAFVEIDGDDTADIGFIPQSEGEVGFEQAGIRFLELLHSLDFVWHDERDSVGENITIIHPDDLNSAKRPDADFGSRVYDLKAVLAILVKQKASLQQQGKLRDAGSGDPFMTQAAFVLHWASAQNARRAIAHSRRKALQAWRHTLDMVLARATNLLRLDTRASLMFDCLAALLPRLAAPTQEADSDPALADLVAGAVLSLLTALRQHRADVTAGAFELDSADLLPVDRLVATLRALVESILRIGTTPLARGNLYSALINYLQLVQATPRGEDHFVGGDDLSVAGTEIDDTVSLGGLSSVIGGSSRSSQSPLETRTRALLLANSERLMDTIARDALDASDLWKTVAFTLLDKLCALESPSSTGSRSVLGTGSKSLDLLERRGYLKSFVSSIRDMDEPLQETLRPDPESLNALYVYEAKLSFFNRITQSREGAERLLDARVFDILSQADFIAARPEQDQDFVDLDTFLPAATERYYSLLTPVLQLSVGILASTTSGAKQTYGTSKAVSPLSSHAAPRQALGLLSAHRETFLSVLKAPTLETTSIDQLEQSHLLVSLLVLVLPTLDDDALLPPNPMAAYHTAVLALASPYLHSATWKSRVLPHNESEREEARRPSHVGRAMRWAGEGAGEEESAFDSRVVSLVSRLQISLLAYLEAASDSRGRADSSIKPVLAPSLNIPRERSKTPFDDRDEGDFSRTLGASSRTVAVPGLGALAATLDEQAVGLSKDLQGLDATLGLLNNVDGVRMDEWDEIARDALNAEEVPADLGPAQRRSIAMRELKNRRGTLRSAITSKLDAIELILVLLVRHLDFFTSISTNGSLASKSDPVLTSSFLRSGSVNRLRGQTPGIVSGLGGSAERSNLIREFSNILIPILEEKLGYLTLDSNLVANAKERQAFLQMAGRRLSSILLESQD</sequence>
<protein>
    <submittedName>
        <fullName evidence="1">Uncharacterized protein</fullName>
    </submittedName>
</protein>
<organism evidence="1 2">
    <name type="scientific">Violaceomyces palustris</name>
    <dbReference type="NCBI Taxonomy" id="1673888"/>
    <lineage>
        <taxon>Eukaryota</taxon>
        <taxon>Fungi</taxon>
        <taxon>Dikarya</taxon>
        <taxon>Basidiomycota</taxon>
        <taxon>Ustilaginomycotina</taxon>
        <taxon>Ustilaginomycetes</taxon>
        <taxon>Violaceomycetales</taxon>
        <taxon>Violaceomycetaceae</taxon>
        <taxon>Violaceomyces</taxon>
    </lineage>
</organism>
<gene>
    <name evidence="1" type="ORF">IE53DRAFT_384865</name>
</gene>
<dbReference type="Proteomes" id="UP000245626">
    <property type="component" value="Unassembled WGS sequence"/>
</dbReference>
<accession>A0ACD0P3K0</accession>
<reference evidence="1 2" key="1">
    <citation type="journal article" date="2018" name="Mol. Biol. Evol.">
        <title>Broad Genomic Sampling Reveals a Smut Pathogenic Ancestry of the Fungal Clade Ustilaginomycotina.</title>
        <authorList>
            <person name="Kijpornyongpan T."/>
            <person name="Mondo S.J."/>
            <person name="Barry K."/>
            <person name="Sandor L."/>
            <person name="Lee J."/>
            <person name="Lipzen A."/>
            <person name="Pangilinan J."/>
            <person name="LaButti K."/>
            <person name="Hainaut M."/>
            <person name="Henrissat B."/>
            <person name="Grigoriev I.V."/>
            <person name="Spatafora J.W."/>
            <person name="Aime M.C."/>
        </authorList>
    </citation>
    <scope>NUCLEOTIDE SEQUENCE [LARGE SCALE GENOMIC DNA]</scope>
    <source>
        <strain evidence="1 2">SA 807</strain>
    </source>
</reference>
<evidence type="ECO:0000313" key="1">
    <source>
        <dbReference type="EMBL" id="PWN52683.1"/>
    </source>
</evidence>
<keyword evidence="2" id="KW-1185">Reference proteome</keyword>
<name>A0ACD0P3K0_9BASI</name>
<proteinExistence type="predicted"/>
<dbReference type="EMBL" id="KZ819763">
    <property type="protein sequence ID" value="PWN52683.1"/>
    <property type="molecule type" value="Genomic_DNA"/>
</dbReference>